<dbReference type="RefSeq" id="WP_090312484.1">
    <property type="nucleotide sequence ID" value="NZ_FNFE01000011.1"/>
</dbReference>
<feature type="region of interest" description="Disordered" evidence="1">
    <location>
        <begin position="111"/>
        <end position="153"/>
    </location>
</feature>
<dbReference type="Gene3D" id="1.10.287.110">
    <property type="entry name" value="DnaJ domain"/>
    <property type="match status" value="1"/>
</dbReference>
<dbReference type="EMBL" id="FNFE01000011">
    <property type="protein sequence ID" value="SDL09935.1"/>
    <property type="molecule type" value="Genomic_DNA"/>
</dbReference>
<dbReference type="SMART" id="SM00271">
    <property type="entry name" value="DnaJ"/>
    <property type="match status" value="1"/>
</dbReference>
<dbReference type="PANTHER" id="PTHR44240:SF10">
    <property type="entry name" value="J DOMAIN-CONTAINING PROTEIN"/>
    <property type="match status" value="1"/>
</dbReference>
<evidence type="ECO:0000259" key="2">
    <source>
        <dbReference type="PROSITE" id="PS50076"/>
    </source>
</evidence>
<feature type="compositionally biased region" description="Basic and acidic residues" evidence="1">
    <location>
        <begin position="39"/>
        <end position="54"/>
    </location>
</feature>
<dbReference type="InterPro" id="IPR052276">
    <property type="entry name" value="Diphthamide-biosynth_chaperone"/>
</dbReference>
<gene>
    <name evidence="3" type="ORF">SAMN04515672_0173</name>
</gene>
<dbReference type="OrthoDB" id="11397at2157"/>
<evidence type="ECO:0000313" key="4">
    <source>
        <dbReference type="Proteomes" id="UP000198882"/>
    </source>
</evidence>
<dbReference type="STRING" id="1095776.SAMN04515672_0173"/>
<dbReference type="AlphaFoldDB" id="A0A1G9HAN7"/>
<name>A0A1G9HAN7_9EURY</name>
<dbReference type="PANTHER" id="PTHR44240">
    <property type="entry name" value="DNAJ DOMAIN (PROKARYOTIC HEAT SHOCK PROTEIN)-RELATED"/>
    <property type="match status" value="1"/>
</dbReference>
<feature type="region of interest" description="Disordered" evidence="1">
    <location>
        <begin position="1"/>
        <end position="25"/>
    </location>
</feature>
<keyword evidence="4" id="KW-1185">Reference proteome</keyword>
<dbReference type="SUPFAM" id="SSF46565">
    <property type="entry name" value="Chaperone J-domain"/>
    <property type="match status" value="1"/>
</dbReference>
<sequence>MNWPHQFPRTKPENREPNNRFDTSLRQSIDDLEAELERVGADDWRLETTADHQKRNPNYPYADANPDEPSAVVRWSMDGEQYAAACDAYTRLRDNIRSLYLYNREKRKMESRPVTTGESEFANARLPPADDPVVAEADEPPHVTLGVSPDATPDEIRQAYRREAKTAHPDKGGSEAAFRRVKRAYEALAEPTEPTL</sequence>
<dbReference type="Proteomes" id="UP000198882">
    <property type="component" value="Unassembled WGS sequence"/>
</dbReference>
<proteinExistence type="predicted"/>
<dbReference type="PROSITE" id="PS50076">
    <property type="entry name" value="DNAJ_2"/>
    <property type="match status" value="1"/>
</dbReference>
<feature type="region of interest" description="Disordered" evidence="1">
    <location>
        <begin position="39"/>
        <end position="66"/>
    </location>
</feature>
<dbReference type="Pfam" id="PF00226">
    <property type="entry name" value="DnaJ"/>
    <property type="match status" value="1"/>
</dbReference>
<reference evidence="4" key="1">
    <citation type="submission" date="2016-10" db="EMBL/GenBank/DDBJ databases">
        <authorList>
            <person name="Varghese N."/>
            <person name="Submissions S."/>
        </authorList>
    </citation>
    <scope>NUCLEOTIDE SEQUENCE [LARGE SCALE GENOMIC DNA]</scope>
    <source>
        <strain evidence="4">B4,CECT 8067,JCM 17497</strain>
    </source>
</reference>
<dbReference type="CDD" id="cd06257">
    <property type="entry name" value="DnaJ"/>
    <property type="match status" value="1"/>
</dbReference>
<feature type="domain" description="J" evidence="2">
    <location>
        <begin position="140"/>
        <end position="193"/>
    </location>
</feature>
<dbReference type="InterPro" id="IPR036869">
    <property type="entry name" value="J_dom_sf"/>
</dbReference>
<dbReference type="InterPro" id="IPR001623">
    <property type="entry name" value="DnaJ_domain"/>
</dbReference>
<protein>
    <submittedName>
        <fullName evidence="3">DnaJ domain-containing protein</fullName>
    </submittedName>
</protein>
<evidence type="ECO:0000256" key="1">
    <source>
        <dbReference type="SAM" id="MobiDB-lite"/>
    </source>
</evidence>
<dbReference type="PRINTS" id="PR00625">
    <property type="entry name" value="JDOMAIN"/>
</dbReference>
<organism evidence="3 4">
    <name type="scientific">Natronorubrum texcoconense</name>
    <dbReference type="NCBI Taxonomy" id="1095776"/>
    <lineage>
        <taxon>Archaea</taxon>
        <taxon>Methanobacteriati</taxon>
        <taxon>Methanobacteriota</taxon>
        <taxon>Stenosarchaea group</taxon>
        <taxon>Halobacteria</taxon>
        <taxon>Halobacteriales</taxon>
        <taxon>Natrialbaceae</taxon>
        <taxon>Natronorubrum</taxon>
    </lineage>
</organism>
<accession>A0A1G9HAN7</accession>
<evidence type="ECO:0000313" key="3">
    <source>
        <dbReference type="EMBL" id="SDL09935.1"/>
    </source>
</evidence>
<feature type="compositionally biased region" description="Basic and acidic residues" evidence="1">
    <location>
        <begin position="10"/>
        <end position="19"/>
    </location>
</feature>